<evidence type="ECO:0000259" key="2">
    <source>
        <dbReference type="Pfam" id="PF00561"/>
    </source>
</evidence>
<comment type="caution">
    <text evidence="3">The sequence shown here is derived from an EMBL/GenBank/DDBJ whole genome shotgun (WGS) entry which is preliminary data.</text>
</comment>
<dbReference type="Gene3D" id="3.40.50.1820">
    <property type="entry name" value="alpha/beta hydrolase"/>
    <property type="match status" value="1"/>
</dbReference>
<dbReference type="InterPro" id="IPR051340">
    <property type="entry name" value="Haloalkane_dehalogenase"/>
</dbReference>
<accession>A0A2T4LPH3</accession>
<dbReference type="GO" id="GO:0004301">
    <property type="term" value="F:epoxide hydrolase activity"/>
    <property type="evidence" value="ECO:0007669"/>
    <property type="project" value="TreeGrafter"/>
</dbReference>
<dbReference type="InterPro" id="IPR029058">
    <property type="entry name" value="AB_hydrolase_fold"/>
</dbReference>
<keyword evidence="1 3" id="KW-0378">Hydrolase</keyword>
<name>A0A2T4LPH3_9STAP</name>
<dbReference type="Proteomes" id="UP000241208">
    <property type="component" value="Unassembled WGS sequence"/>
</dbReference>
<dbReference type="InterPro" id="IPR000073">
    <property type="entry name" value="AB_hydrolase_1"/>
</dbReference>
<gene>
    <name evidence="3" type="ORF">BUY34_12390</name>
</gene>
<reference evidence="3 4" key="1">
    <citation type="journal article" date="2016" name="Front. Microbiol.">
        <title>Comprehensive Phylogenetic Analysis of Bovine Non-aureus Staphylococci Species Based on Whole-Genome Sequencing.</title>
        <authorList>
            <person name="Naushad S."/>
            <person name="Barkema H.W."/>
            <person name="Luby C."/>
            <person name="Condas L.A."/>
            <person name="Nobrega D.B."/>
            <person name="Carson D.A."/>
            <person name="De Buck J."/>
        </authorList>
    </citation>
    <scope>NUCLEOTIDE SEQUENCE [LARGE SCALE GENOMIC DNA]</scope>
    <source>
        <strain evidence="3 4">SNUC 3829</strain>
    </source>
</reference>
<evidence type="ECO:0000313" key="3">
    <source>
        <dbReference type="EMBL" id="PTF61674.1"/>
    </source>
</evidence>
<dbReference type="AlphaFoldDB" id="A0A2T4LPH3"/>
<dbReference type="SUPFAM" id="SSF53474">
    <property type="entry name" value="alpha/beta-Hydrolases"/>
    <property type="match status" value="1"/>
</dbReference>
<protein>
    <submittedName>
        <fullName evidence="3">Hydrolase</fullName>
    </submittedName>
</protein>
<dbReference type="Pfam" id="PF00561">
    <property type="entry name" value="Abhydrolase_1"/>
    <property type="match status" value="1"/>
</dbReference>
<dbReference type="PANTHER" id="PTHR42977:SF3">
    <property type="entry name" value="AB HYDROLASE-1 DOMAIN-CONTAINING PROTEIN"/>
    <property type="match status" value="1"/>
</dbReference>
<evidence type="ECO:0000256" key="1">
    <source>
        <dbReference type="ARBA" id="ARBA00022801"/>
    </source>
</evidence>
<dbReference type="PRINTS" id="PR00111">
    <property type="entry name" value="ABHYDROLASE"/>
</dbReference>
<organism evidence="3 4">
    <name type="scientific">Staphylococcus cohnii</name>
    <dbReference type="NCBI Taxonomy" id="29382"/>
    <lineage>
        <taxon>Bacteria</taxon>
        <taxon>Bacillati</taxon>
        <taxon>Bacillota</taxon>
        <taxon>Bacilli</taxon>
        <taxon>Bacillales</taxon>
        <taxon>Staphylococcaceae</taxon>
        <taxon>Staphylococcus</taxon>
        <taxon>Staphylococcus cohnii species complex</taxon>
    </lineage>
</organism>
<evidence type="ECO:0000313" key="4">
    <source>
        <dbReference type="Proteomes" id="UP000241208"/>
    </source>
</evidence>
<proteinExistence type="predicted"/>
<sequence length="287" mass="33442">MTTFYQNLTIQGINIFYREAGNPKDPTILLLHGFPSSSHMYKSLIEKLEDDYHLIAPDYPGFGNSDQPNIDDFEYTFDNIANIINEFIETLSLEKFSIYVHDYGAPIGFRLATRNPNKIQAIISQNGNAYEEGLLSAWDPVREYWENPSNENKEKLIKLLTADFTKYQYIDGTRNPDTISPDGWNMDQKNLDKQGNQEIQISLYYDYRNNLKLYPKWQNYFRTYQPSTLVAWGKNDMFFGPKGALGFQRDIEDCEVHLFNTGHFPLEEELTTSAFLIKNFLDSRLKQ</sequence>
<dbReference type="RefSeq" id="WP_107523738.1">
    <property type="nucleotide sequence ID" value="NZ_JABXWZ010000005.1"/>
</dbReference>
<dbReference type="EMBL" id="PYZR01000219">
    <property type="protein sequence ID" value="PTF61674.1"/>
    <property type="molecule type" value="Genomic_DNA"/>
</dbReference>
<feature type="domain" description="AB hydrolase-1" evidence="2">
    <location>
        <begin position="26"/>
        <end position="269"/>
    </location>
</feature>
<dbReference type="PANTHER" id="PTHR42977">
    <property type="entry name" value="HYDROLASE-RELATED"/>
    <property type="match status" value="1"/>
</dbReference>